<protein>
    <submittedName>
        <fullName evidence="2">Uncharacterized protein</fullName>
    </submittedName>
</protein>
<evidence type="ECO:0000313" key="2">
    <source>
        <dbReference type="EMBL" id="MBA9006447.1"/>
    </source>
</evidence>
<feature type="region of interest" description="Disordered" evidence="1">
    <location>
        <begin position="1"/>
        <end position="31"/>
    </location>
</feature>
<evidence type="ECO:0000313" key="3">
    <source>
        <dbReference type="Proteomes" id="UP000539313"/>
    </source>
</evidence>
<comment type="caution">
    <text evidence="2">The sequence shown here is derived from an EMBL/GenBank/DDBJ whole genome shotgun (WGS) entry which is preliminary data.</text>
</comment>
<evidence type="ECO:0000256" key="1">
    <source>
        <dbReference type="SAM" id="MobiDB-lite"/>
    </source>
</evidence>
<keyword evidence="3" id="KW-1185">Reference proteome</keyword>
<proteinExistence type="predicted"/>
<reference evidence="2 3" key="1">
    <citation type="submission" date="2020-08" db="EMBL/GenBank/DDBJ databases">
        <title>Sequencing the genomes of 1000 actinobacteria strains.</title>
        <authorList>
            <person name="Klenk H.-P."/>
        </authorList>
    </citation>
    <scope>NUCLEOTIDE SEQUENCE [LARGE SCALE GENOMIC DNA]</scope>
    <source>
        <strain evidence="2 3">DSM 45823</strain>
    </source>
</reference>
<dbReference type="EMBL" id="JACJII010000001">
    <property type="protein sequence ID" value="MBA9006447.1"/>
    <property type="molecule type" value="Genomic_DNA"/>
</dbReference>
<organism evidence="2 3">
    <name type="scientific">Thermomonospora cellulosilytica</name>
    <dbReference type="NCBI Taxonomy" id="1411118"/>
    <lineage>
        <taxon>Bacteria</taxon>
        <taxon>Bacillati</taxon>
        <taxon>Actinomycetota</taxon>
        <taxon>Actinomycetes</taxon>
        <taxon>Streptosporangiales</taxon>
        <taxon>Thermomonosporaceae</taxon>
        <taxon>Thermomonospora</taxon>
    </lineage>
</organism>
<dbReference type="AlphaFoldDB" id="A0A7W3N2S6"/>
<name>A0A7W3N2S6_9ACTN</name>
<gene>
    <name evidence="2" type="ORF">HNR21_005329</name>
</gene>
<dbReference type="Proteomes" id="UP000539313">
    <property type="component" value="Unassembled WGS sequence"/>
</dbReference>
<accession>A0A7W3N2S6</accession>
<sequence length="31" mass="3062">MSDVTSRQARNGADPVAHPDAAAGPLGEEAA</sequence>